<dbReference type="EMBL" id="BMHK01000002">
    <property type="protein sequence ID" value="GGB89165.1"/>
    <property type="molecule type" value="Genomic_DNA"/>
</dbReference>
<dbReference type="AlphaFoldDB" id="A0A916TPY4"/>
<dbReference type="Proteomes" id="UP000608154">
    <property type="component" value="Unassembled WGS sequence"/>
</dbReference>
<gene>
    <name evidence="2" type="ORF">GCM10011494_04370</name>
</gene>
<sequence>MLPYYGHMDTSRFKPTPILRERRRNQCTRFTLYDASGQTIDVIVRDISSRGLSAAAAGSPPAENEVVRAQLEDGRELWGLVRWTEGNLFGVEFDTRV</sequence>
<keyword evidence="3" id="KW-1185">Reference proteome</keyword>
<dbReference type="RefSeq" id="WP_229735803.1">
    <property type="nucleotide sequence ID" value="NZ_BMHK01000002.1"/>
</dbReference>
<dbReference type="InterPro" id="IPR009875">
    <property type="entry name" value="PilZ_domain"/>
</dbReference>
<evidence type="ECO:0000313" key="2">
    <source>
        <dbReference type="EMBL" id="GGB89165.1"/>
    </source>
</evidence>
<protein>
    <recommendedName>
        <fullName evidence="1">PilZ domain-containing protein</fullName>
    </recommendedName>
</protein>
<reference evidence="2" key="1">
    <citation type="journal article" date="2014" name="Int. J. Syst. Evol. Microbiol.">
        <title>Complete genome sequence of Corynebacterium casei LMG S-19264T (=DSM 44701T), isolated from a smear-ripened cheese.</title>
        <authorList>
            <consortium name="US DOE Joint Genome Institute (JGI-PGF)"/>
            <person name="Walter F."/>
            <person name="Albersmeier A."/>
            <person name="Kalinowski J."/>
            <person name="Ruckert C."/>
        </authorList>
    </citation>
    <scope>NUCLEOTIDE SEQUENCE</scope>
    <source>
        <strain evidence="2">CGMCC 1.15095</strain>
    </source>
</reference>
<evidence type="ECO:0000259" key="1">
    <source>
        <dbReference type="Pfam" id="PF07238"/>
    </source>
</evidence>
<feature type="domain" description="PilZ" evidence="1">
    <location>
        <begin position="22"/>
        <end position="94"/>
    </location>
</feature>
<proteinExistence type="predicted"/>
<dbReference type="Pfam" id="PF07238">
    <property type="entry name" value="PilZ"/>
    <property type="match status" value="1"/>
</dbReference>
<reference evidence="2" key="2">
    <citation type="submission" date="2020-09" db="EMBL/GenBank/DDBJ databases">
        <authorList>
            <person name="Sun Q."/>
            <person name="Zhou Y."/>
        </authorList>
    </citation>
    <scope>NUCLEOTIDE SEQUENCE</scope>
    <source>
        <strain evidence="2">CGMCC 1.15095</strain>
    </source>
</reference>
<organism evidence="2 3">
    <name type="scientific">Novosphingobium endophyticum</name>
    <dbReference type="NCBI Taxonomy" id="1955250"/>
    <lineage>
        <taxon>Bacteria</taxon>
        <taxon>Pseudomonadati</taxon>
        <taxon>Pseudomonadota</taxon>
        <taxon>Alphaproteobacteria</taxon>
        <taxon>Sphingomonadales</taxon>
        <taxon>Sphingomonadaceae</taxon>
        <taxon>Novosphingobium</taxon>
    </lineage>
</organism>
<comment type="caution">
    <text evidence="2">The sequence shown here is derived from an EMBL/GenBank/DDBJ whole genome shotgun (WGS) entry which is preliminary data.</text>
</comment>
<accession>A0A916TPY4</accession>
<dbReference type="GO" id="GO:0035438">
    <property type="term" value="F:cyclic-di-GMP binding"/>
    <property type="evidence" value="ECO:0007669"/>
    <property type="project" value="InterPro"/>
</dbReference>
<name>A0A916TPY4_9SPHN</name>
<dbReference type="SUPFAM" id="SSF141371">
    <property type="entry name" value="PilZ domain-like"/>
    <property type="match status" value="1"/>
</dbReference>
<evidence type="ECO:0000313" key="3">
    <source>
        <dbReference type="Proteomes" id="UP000608154"/>
    </source>
</evidence>